<evidence type="ECO:0000313" key="1">
    <source>
        <dbReference type="EMBL" id="BAH94995.1"/>
    </source>
</evidence>
<dbReference type="Proteomes" id="UP000000763">
    <property type="component" value="Chromosome 10"/>
</dbReference>
<dbReference type="EMBL" id="AP008216">
    <property type="protein sequence ID" value="BAH94995.1"/>
    <property type="molecule type" value="Genomic_DNA"/>
</dbReference>
<dbReference type="AlphaFoldDB" id="C7J7Z8"/>
<feature type="non-terminal residue" evidence="1">
    <location>
        <position position="1"/>
    </location>
</feature>
<protein>
    <submittedName>
        <fullName evidence="1">Os10g0556700 protein</fullName>
    </submittedName>
</protein>
<evidence type="ECO:0000313" key="2">
    <source>
        <dbReference type="Proteomes" id="UP000000763"/>
    </source>
</evidence>
<name>C7J7Z8_ORYSJ</name>
<dbReference type="HOGENOM" id="CLU_2729810_0_0_1"/>
<gene>
    <name evidence="1" type="ordered locus">Os10g0556700</name>
</gene>
<reference evidence="2" key="2">
    <citation type="journal article" date="2008" name="Nucleic Acids Res.">
        <title>The rice annotation project database (RAP-DB): 2008 update.</title>
        <authorList>
            <consortium name="The rice annotation project (RAP)"/>
        </authorList>
    </citation>
    <scope>GENOME REANNOTATION</scope>
    <source>
        <strain evidence="2">cv. Nipponbare</strain>
    </source>
</reference>
<proteinExistence type="predicted"/>
<sequence>PYAEEEPPRGAIGFAASAPTIARVAHRPAWFLSLAETLADEASGDVTRLRHGGCGLFGGGGEHLERFGCQGKGIPQVESWSVDLEGFGEFVFLVFFVTRVIRDFGYSTRNFTGSDAICLITQLNYGESALVLMKSAWQ</sequence>
<reference evidence="1 2" key="1">
    <citation type="journal article" date="2005" name="Nature">
        <title>The map-based sequence of the rice genome.</title>
        <authorList>
            <consortium name="International rice genome sequencing project (IRGSP)"/>
            <person name="Matsumoto T."/>
            <person name="Wu J."/>
            <person name="Kanamori H."/>
            <person name="Katayose Y."/>
            <person name="Fujisawa M."/>
            <person name="Namiki N."/>
            <person name="Mizuno H."/>
            <person name="Yamamoto K."/>
            <person name="Antonio B.A."/>
            <person name="Baba T."/>
            <person name="Sakata K."/>
            <person name="Nagamura Y."/>
            <person name="Aoki H."/>
            <person name="Arikawa K."/>
            <person name="Arita K."/>
            <person name="Bito T."/>
            <person name="Chiden Y."/>
            <person name="Fujitsuka N."/>
            <person name="Fukunaka R."/>
            <person name="Hamada M."/>
            <person name="Harada C."/>
            <person name="Hayashi A."/>
            <person name="Hijishita S."/>
            <person name="Honda M."/>
            <person name="Hosokawa S."/>
            <person name="Ichikawa Y."/>
            <person name="Idonuma A."/>
            <person name="Iijima M."/>
            <person name="Ikeda M."/>
            <person name="Ikeno M."/>
            <person name="Ito K."/>
            <person name="Ito S."/>
            <person name="Ito T."/>
            <person name="Ito Y."/>
            <person name="Ito Y."/>
            <person name="Iwabuchi A."/>
            <person name="Kamiya K."/>
            <person name="Karasawa W."/>
            <person name="Kurita K."/>
            <person name="Katagiri S."/>
            <person name="Kikuta A."/>
            <person name="Kobayashi H."/>
            <person name="Kobayashi N."/>
            <person name="Machita K."/>
            <person name="Maehara T."/>
            <person name="Masukawa M."/>
            <person name="Mizubayashi T."/>
            <person name="Mukai Y."/>
            <person name="Nagasaki H."/>
            <person name="Nagata Y."/>
            <person name="Naito S."/>
            <person name="Nakashima M."/>
            <person name="Nakama Y."/>
            <person name="Nakamichi Y."/>
            <person name="Nakamura M."/>
            <person name="Meguro A."/>
            <person name="Negishi M."/>
            <person name="Ohta I."/>
            <person name="Ohta T."/>
            <person name="Okamoto M."/>
            <person name="Ono N."/>
            <person name="Saji S."/>
            <person name="Sakaguchi M."/>
            <person name="Sakai K."/>
            <person name="Shibata M."/>
            <person name="Shimokawa T."/>
            <person name="Song J."/>
            <person name="Takazaki Y."/>
            <person name="Terasawa K."/>
            <person name="Tsugane M."/>
            <person name="Tsuji K."/>
            <person name="Ueda S."/>
            <person name="Waki K."/>
            <person name="Yamagata H."/>
            <person name="Yamamoto M."/>
            <person name="Yamamoto S."/>
            <person name="Yamane H."/>
            <person name="Yoshiki S."/>
            <person name="Yoshihara R."/>
            <person name="Yukawa K."/>
            <person name="Zhong H."/>
            <person name="Yano M."/>
            <person name="Yuan Q."/>
            <person name="Ouyang S."/>
            <person name="Liu J."/>
            <person name="Jones K.M."/>
            <person name="Gansberger K."/>
            <person name="Moffat K."/>
            <person name="Hill J."/>
            <person name="Bera J."/>
            <person name="Fadrosh D."/>
            <person name="Jin S."/>
            <person name="Johri S."/>
            <person name="Kim M."/>
            <person name="Overton L."/>
            <person name="Reardon M."/>
            <person name="Tsitrin T."/>
            <person name="Vuong H."/>
            <person name="Weaver B."/>
            <person name="Ciecko A."/>
            <person name="Tallon L."/>
            <person name="Jackson J."/>
            <person name="Pai G."/>
            <person name="Aken S.V."/>
            <person name="Utterback T."/>
            <person name="Reidmuller S."/>
            <person name="Feldblyum T."/>
            <person name="Hsiao J."/>
            <person name="Zismann V."/>
            <person name="Iobst S."/>
            <person name="de Vazeille A.R."/>
            <person name="Buell C.R."/>
            <person name="Ying K."/>
            <person name="Li Y."/>
            <person name="Lu T."/>
            <person name="Huang Y."/>
            <person name="Zhao Q."/>
            <person name="Feng Q."/>
            <person name="Zhang L."/>
            <person name="Zhu J."/>
            <person name="Weng Q."/>
            <person name="Mu J."/>
            <person name="Lu Y."/>
            <person name="Fan D."/>
            <person name="Liu Y."/>
            <person name="Guan J."/>
            <person name="Zhang Y."/>
            <person name="Yu S."/>
            <person name="Liu X."/>
            <person name="Zhang Y."/>
            <person name="Hong G."/>
            <person name="Han B."/>
            <person name="Choisne N."/>
            <person name="Demange N."/>
            <person name="Orjeda G."/>
            <person name="Samain S."/>
            <person name="Cattolico L."/>
            <person name="Pelletier E."/>
            <person name="Couloux A."/>
            <person name="Segurens B."/>
            <person name="Wincker P."/>
            <person name="D'Hont A."/>
            <person name="Scarpelli C."/>
            <person name="Weissenbach J."/>
            <person name="Salanoubat M."/>
            <person name="Quetier F."/>
            <person name="Yu Y."/>
            <person name="Kim H.R."/>
            <person name="Rambo T."/>
            <person name="Currie J."/>
            <person name="Collura K."/>
            <person name="Luo M."/>
            <person name="Yang T."/>
            <person name="Ammiraju J.S.S."/>
            <person name="Engler F."/>
            <person name="Soderlund C."/>
            <person name="Wing R.A."/>
            <person name="Palmer L.E."/>
            <person name="de la Bastide M."/>
            <person name="Spiegel L."/>
            <person name="Nascimento L."/>
            <person name="Zutavern T."/>
            <person name="O'Shaughnessy A."/>
            <person name="Dike S."/>
            <person name="Dedhia N."/>
            <person name="Preston R."/>
            <person name="Balija V."/>
            <person name="McCombie W.R."/>
            <person name="Chow T."/>
            <person name="Chen H."/>
            <person name="Chung M."/>
            <person name="Chen C."/>
            <person name="Shaw J."/>
            <person name="Wu H."/>
            <person name="Hsiao K."/>
            <person name="Chao Y."/>
            <person name="Chu M."/>
            <person name="Cheng C."/>
            <person name="Hour A."/>
            <person name="Lee P."/>
            <person name="Lin S."/>
            <person name="Lin Y."/>
            <person name="Liou J."/>
            <person name="Liu S."/>
            <person name="Hsing Y."/>
            <person name="Raghuvanshi S."/>
            <person name="Mohanty A."/>
            <person name="Bharti A.K."/>
            <person name="Gaur A."/>
            <person name="Gupta V."/>
            <person name="Kumar D."/>
            <person name="Ravi V."/>
            <person name="Vij S."/>
            <person name="Kapur A."/>
            <person name="Khurana P."/>
            <person name="Khurana P."/>
            <person name="Khurana J.P."/>
            <person name="Tyagi A.K."/>
            <person name="Gaikwad K."/>
            <person name="Singh A."/>
            <person name="Dalal V."/>
            <person name="Srivastava S."/>
            <person name="Dixit A."/>
            <person name="Pal A.K."/>
            <person name="Ghazi I.A."/>
            <person name="Yadav M."/>
            <person name="Pandit A."/>
            <person name="Bhargava A."/>
            <person name="Sureshbabu K."/>
            <person name="Batra K."/>
            <person name="Sharma T.R."/>
            <person name="Mohapatra T."/>
            <person name="Singh N.K."/>
            <person name="Messing J."/>
            <person name="Nelson A.B."/>
            <person name="Fuks G."/>
            <person name="Kavchok S."/>
            <person name="Keizer G."/>
            <person name="Linton E."/>
            <person name="Llaca V."/>
            <person name="Song R."/>
            <person name="Tanyolac B."/>
            <person name="Young S."/>
            <person name="Ho-Il K."/>
            <person name="Hahn J.H."/>
            <person name="Sangsakoo G."/>
            <person name="Vanavichit A."/>
            <person name="de Mattos Luiz.A.T."/>
            <person name="Zimmer P.D."/>
            <person name="Malone G."/>
            <person name="Dellagostin O."/>
            <person name="de Oliveira A.C."/>
            <person name="Bevan M."/>
            <person name="Bancroft I."/>
            <person name="Minx P."/>
            <person name="Cordum H."/>
            <person name="Wilson R."/>
            <person name="Cheng Z."/>
            <person name="Jin W."/>
            <person name="Jiang J."/>
            <person name="Leong S.A."/>
            <person name="Iwama H."/>
            <person name="Gojobori T."/>
            <person name="Itoh T."/>
            <person name="Niimura Y."/>
            <person name="Fujii Y."/>
            <person name="Habara T."/>
            <person name="Sakai H."/>
            <person name="Sato Y."/>
            <person name="Wilson G."/>
            <person name="Kumar K."/>
            <person name="McCouch S."/>
            <person name="Juretic N."/>
            <person name="Hoen D."/>
            <person name="Wright S."/>
            <person name="Bruskiewich R."/>
            <person name="Bureau T."/>
            <person name="Miyao A."/>
            <person name="Hirochika H."/>
            <person name="Nishikawa T."/>
            <person name="Kadowaki K."/>
            <person name="Sugiura M."/>
            <person name="Burr B."/>
            <person name="Sasaki T."/>
        </authorList>
    </citation>
    <scope>NUCLEOTIDE SEQUENCE [LARGE SCALE GENOMIC DNA]</scope>
    <source>
        <strain evidence="2">cv. Nipponbare</strain>
    </source>
</reference>
<organism evidence="1 2">
    <name type="scientific">Oryza sativa subsp. japonica</name>
    <name type="common">Rice</name>
    <dbReference type="NCBI Taxonomy" id="39947"/>
    <lineage>
        <taxon>Eukaryota</taxon>
        <taxon>Viridiplantae</taxon>
        <taxon>Streptophyta</taxon>
        <taxon>Embryophyta</taxon>
        <taxon>Tracheophyta</taxon>
        <taxon>Spermatophyta</taxon>
        <taxon>Magnoliopsida</taxon>
        <taxon>Liliopsida</taxon>
        <taxon>Poales</taxon>
        <taxon>Poaceae</taxon>
        <taxon>BOP clade</taxon>
        <taxon>Oryzoideae</taxon>
        <taxon>Oryzeae</taxon>
        <taxon>Oryzinae</taxon>
        <taxon>Oryza</taxon>
        <taxon>Oryza sativa</taxon>
    </lineage>
</organism>
<dbReference type="KEGG" id="dosa:Os10g0556700"/>
<accession>C7J7Z8</accession>